<dbReference type="EMBL" id="CAJNOC010009974">
    <property type="protein sequence ID" value="CAF1135287.1"/>
    <property type="molecule type" value="Genomic_DNA"/>
</dbReference>
<feature type="domain" description="FLYWCH-type" evidence="4">
    <location>
        <begin position="53"/>
        <end position="115"/>
    </location>
</feature>
<evidence type="ECO:0000256" key="3">
    <source>
        <dbReference type="ARBA" id="ARBA00022833"/>
    </source>
</evidence>
<dbReference type="Gene3D" id="2.20.25.240">
    <property type="match status" value="1"/>
</dbReference>
<evidence type="ECO:0000256" key="1">
    <source>
        <dbReference type="ARBA" id="ARBA00022723"/>
    </source>
</evidence>
<sequence length="166" mass="19323">KVKCQKIYRLLIDSVRKRPSKSDDFDCPNSLVSQINKLEINEFESEEAWYISFSQRKCYKLYSFGHCYTVEKPKQELFKDAKKIYWRCEDYPVCSGRGNSNGLIPHLKVTKSHIHPPNPEIKMKLKALEELKDLALKSTEPARTIIQNSQLKLEIQNMGEAIMLSL</sequence>
<keyword evidence="1" id="KW-0479">Metal-binding</keyword>
<comment type="caution">
    <text evidence="5">The sequence shown here is derived from an EMBL/GenBank/DDBJ whole genome shotgun (WGS) entry which is preliminary data.</text>
</comment>
<evidence type="ECO:0000256" key="2">
    <source>
        <dbReference type="ARBA" id="ARBA00022771"/>
    </source>
</evidence>
<dbReference type="Pfam" id="PF04500">
    <property type="entry name" value="FLYWCH"/>
    <property type="match status" value="1"/>
</dbReference>
<feature type="non-terminal residue" evidence="5">
    <location>
        <position position="1"/>
    </location>
</feature>
<dbReference type="GO" id="GO:0008270">
    <property type="term" value="F:zinc ion binding"/>
    <property type="evidence" value="ECO:0007669"/>
    <property type="project" value="UniProtKB-KW"/>
</dbReference>
<dbReference type="InterPro" id="IPR007588">
    <property type="entry name" value="Znf_FLYWCH"/>
</dbReference>
<evidence type="ECO:0000313" key="6">
    <source>
        <dbReference type="Proteomes" id="UP000663879"/>
    </source>
</evidence>
<protein>
    <recommendedName>
        <fullName evidence="4">FLYWCH-type domain-containing protein</fullName>
    </recommendedName>
</protein>
<proteinExistence type="predicted"/>
<accession>A0A814RQQ8</accession>
<reference evidence="5" key="1">
    <citation type="submission" date="2021-02" db="EMBL/GenBank/DDBJ databases">
        <authorList>
            <person name="Nowell W R."/>
        </authorList>
    </citation>
    <scope>NUCLEOTIDE SEQUENCE</scope>
    <source>
        <strain evidence="5">Ploen Becks lab</strain>
    </source>
</reference>
<organism evidence="5 6">
    <name type="scientific">Brachionus calyciflorus</name>
    <dbReference type="NCBI Taxonomy" id="104777"/>
    <lineage>
        <taxon>Eukaryota</taxon>
        <taxon>Metazoa</taxon>
        <taxon>Spiralia</taxon>
        <taxon>Gnathifera</taxon>
        <taxon>Rotifera</taxon>
        <taxon>Eurotatoria</taxon>
        <taxon>Monogononta</taxon>
        <taxon>Pseudotrocha</taxon>
        <taxon>Ploima</taxon>
        <taxon>Brachionidae</taxon>
        <taxon>Brachionus</taxon>
    </lineage>
</organism>
<evidence type="ECO:0000313" key="5">
    <source>
        <dbReference type="EMBL" id="CAF1135287.1"/>
    </source>
</evidence>
<keyword evidence="2" id="KW-0863">Zinc-finger</keyword>
<keyword evidence="3" id="KW-0862">Zinc</keyword>
<evidence type="ECO:0000259" key="4">
    <source>
        <dbReference type="Pfam" id="PF04500"/>
    </source>
</evidence>
<gene>
    <name evidence="5" type="ORF">OXX778_LOCUS22659</name>
</gene>
<keyword evidence="6" id="KW-1185">Reference proteome</keyword>
<dbReference type="AlphaFoldDB" id="A0A814RQQ8"/>
<dbReference type="Proteomes" id="UP000663879">
    <property type="component" value="Unassembled WGS sequence"/>
</dbReference>
<name>A0A814RQQ8_9BILA</name>